<evidence type="ECO:0000256" key="6">
    <source>
        <dbReference type="SAM" id="Phobius"/>
    </source>
</evidence>
<keyword evidence="3 6" id="KW-0812">Transmembrane</keyword>
<feature type="transmembrane region" description="Helical" evidence="6">
    <location>
        <begin position="96"/>
        <end position="115"/>
    </location>
</feature>
<evidence type="ECO:0000256" key="2">
    <source>
        <dbReference type="ARBA" id="ARBA00022475"/>
    </source>
</evidence>
<feature type="transmembrane region" description="Helical" evidence="6">
    <location>
        <begin position="375"/>
        <end position="397"/>
    </location>
</feature>
<feature type="transmembrane region" description="Helical" evidence="6">
    <location>
        <begin position="179"/>
        <end position="200"/>
    </location>
</feature>
<gene>
    <name evidence="7" type="ordered locus">FraEuI1c_2242</name>
</gene>
<name>E3IYZ8_PSEI1</name>
<evidence type="ECO:0000313" key="7">
    <source>
        <dbReference type="EMBL" id="ADP80281.1"/>
    </source>
</evidence>
<dbReference type="InterPro" id="IPR050833">
    <property type="entry name" value="Poly_Biosynth_Transport"/>
</dbReference>
<dbReference type="HOGENOM" id="CLU_602375_0_0_11"/>
<dbReference type="KEGG" id="fri:FraEuI1c_2242"/>
<sequence>MTRAKHRVSRRSGGYLASVGSTAATSVAISGLGAAGGLILARYLGPAGRGTYAVIMSYMLAAATIGECGLTYAVCYTAARDRPGARDAVRTGGTMLLGLGLFVGAAGIVVAPLVVHDRAAVTAFRVAFAAQPVVFGASAWIFALQATRIGSWNVIRVLQPVAYSAAVVALALADLLSVGRAVLCLVGSMVLQAIAAAALCRQALPGRGRLRRSIGRDLAGYGGATMISSVSYLLNTSLDLLLLAVLVQPAQVGHYAVAVSMAMLPQPVCAAFGNVAMPRLAAGRPAVAGGSASGADRRVVLAAVGASLAFGVLCIGVLSAAAPLAVHVMLGQAYAPSIGLFWLLAPGAAVLGCNRAMDDVLRGLGRTLPVARCEWTGTVLTVALLATLVPTIGVAGAAVASSVAYLVTFVLLLRVALRSVGITARSVPARLRRATGRGRLEWVAVPSDSGRGNA</sequence>
<feature type="transmembrane region" description="Helical" evidence="6">
    <location>
        <begin position="154"/>
        <end position="173"/>
    </location>
</feature>
<dbReference type="STRING" id="298654.FraEuI1c_2242"/>
<comment type="subcellular location">
    <subcellularLocation>
        <location evidence="1">Cell membrane</location>
        <topology evidence="1">Multi-pass membrane protein</topology>
    </subcellularLocation>
</comment>
<organism evidence="7 8">
    <name type="scientific">Pseudofrankia inefficax (strain DSM 45817 / CECT 9037 / DDB 130130 / EuI1c)</name>
    <name type="common">Frankia inefficax</name>
    <dbReference type="NCBI Taxonomy" id="298654"/>
    <lineage>
        <taxon>Bacteria</taxon>
        <taxon>Bacillati</taxon>
        <taxon>Actinomycetota</taxon>
        <taxon>Actinomycetes</taxon>
        <taxon>Frankiales</taxon>
        <taxon>Frankiaceae</taxon>
        <taxon>Pseudofrankia</taxon>
    </lineage>
</organism>
<dbReference type="PANTHER" id="PTHR30250:SF11">
    <property type="entry name" value="O-ANTIGEN TRANSPORTER-RELATED"/>
    <property type="match status" value="1"/>
</dbReference>
<feature type="transmembrane region" description="Helical" evidence="6">
    <location>
        <begin position="298"/>
        <end position="321"/>
    </location>
</feature>
<dbReference type="AlphaFoldDB" id="E3IYZ8"/>
<keyword evidence="8" id="KW-1185">Reference proteome</keyword>
<feature type="transmembrane region" description="Helical" evidence="6">
    <location>
        <begin position="12"/>
        <end position="40"/>
    </location>
</feature>
<dbReference type="InterPro" id="IPR002797">
    <property type="entry name" value="Polysacc_synth"/>
</dbReference>
<keyword evidence="4 6" id="KW-1133">Transmembrane helix</keyword>
<dbReference type="GO" id="GO:0005886">
    <property type="term" value="C:plasma membrane"/>
    <property type="evidence" value="ECO:0007669"/>
    <property type="project" value="UniProtKB-SubCell"/>
</dbReference>
<feature type="transmembrane region" description="Helical" evidence="6">
    <location>
        <begin position="252"/>
        <end position="277"/>
    </location>
</feature>
<evidence type="ECO:0000256" key="5">
    <source>
        <dbReference type="ARBA" id="ARBA00023136"/>
    </source>
</evidence>
<feature type="transmembrane region" description="Helical" evidence="6">
    <location>
        <begin position="221"/>
        <end position="246"/>
    </location>
</feature>
<dbReference type="RefSeq" id="WP_013423400.1">
    <property type="nucleotide sequence ID" value="NC_014666.1"/>
</dbReference>
<keyword evidence="5 6" id="KW-0472">Membrane</keyword>
<protein>
    <submittedName>
        <fullName evidence="7">Polysaccharide biosynthesis protein</fullName>
    </submittedName>
</protein>
<dbReference type="eggNOG" id="COG2244">
    <property type="taxonomic scope" value="Bacteria"/>
</dbReference>
<dbReference type="EMBL" id="CP002299">
    <property type="protein sequence ID" value="ADP80281.1"/>
    <property type="molecule type" value="Genomic_DNA"/>
</dbReference>
<feature type="transmembrane region" description="Helical" evidence="6">
    <location>
        <begin position="121"/>
        <end position="142"/>
    </location>
</feature>
<accession>E3IYZ8</accession>
<dbReference type="Proteomes" id="UP000002484">
    <property type="component" value="Chromosome"/>
</dbReference>
<dbReference type="Pfam" id="PF01943">
    <property type="entry name" value="Polysacc_synt"/>
    <property type="match status" value="1"/>
</dbReference>
<keyword evidence="2" id="KW-1003">Cell membrane</keyword>
<proteinExistence type="predicted"/>
<feature type="transmembrane region" description="Helical" evidence="6">
    <location>
        <begin position="403"/>
        <end position="424"/>
    </location>
</feature>
<dbReference type="PANTHER" id="PTHR30250">
    <property type="entry name" value="PST FAMILY PREDICTED COLANIC ACID TRANSPORTER"/>
    <property type="match status" value="1"/>
</dbReference>
<feature type="transmembrane region" description="Helical" evidence="6">
    <location>
        <begin position="52"/>
        <end position="75"/>
    </location>
</feature>
<evidence type="ECO:0000256" key="3">
    <source>
        <dbReference type="ARBA" id="ARBA00022692"/>
    </source>
</evidence>
<evidence type="ECO:0000256" key="1">
    <source>
        <dbReference type="ARBA" id="ARBA00004651"/>
    </source>
</evidence>
<evidence type="ECO:0000256" key="4">
    <source>
        <dbReference type="ARBA" id="ARBA00022989"/>
    </source>
</evidence>
<feature type="transmembrane region" description="Helical" evidence="6">
    <location>
        <begin position="333"/>
        <end position="354"/>
    </location>
</feature>
<dbReference type="InParanoid" id="E3IYZ8"/>
<reference evidence="7 8" key="1">
    <citation type="submission" date="2010-10" db="EMBL/GenBank/DDBJ databases">
        <title>Complete sequence of Frankia sp. EuI1c.</title>
        <authorList>
            <consortium name="US DOE Joint Genome Institute"/>
            <person name="Lucas S."/>
            <person name="Copeland A."/>
            <person name="Lapidus A."/>
            <person name="Cheng J.-F."/>
            <person name="Bruce D."/>
            <person name="Goodwin L."/>
            <person name="Pitluck S."/>
            <person name="Chertkov O."/>
            <person name="Detter J.C."/>
            <person name="Han C."/>
            <person name="Tapia R."/>
            <person name="Land M."/>
            <person name="Hauser L."/>
            <person name="Jeffries C."/>
            <person name="Kyrpides N."/>
            <person name="Ivanova N."/>
            <person name="Mikhailova N."/>
            <person name="Beauchemin N."/>
            <person name="Sen A."/>
            <person name="Sur S.A."/>
            <person name="Gtari M."/>
            <person name="Wall L."/>
            <person name="Tisa L."/>
            <person name="Woyke T."/>
        </authorList>
    </citation>
    <scope>NUCLEOTIDE SEQUENCE [LARGE SCALE GENOMIC DNA]</scope>
    <source>
        <strain evidence="8">DSM 45817 / CECT 9037 / EuI1c</strain>
    </source>
</reference>
<evidence type="ECO:0000313" key="8">
    <source>
        <dbReference type="Proteomes" id="UP000002484"/>
    </source>
</evidence>